<sequence length="101" mass="11654">MATSNFWTRAKGVHNEGTSTRGQPHWRWLCLSHTLYGIESEKGGVSRLIHMWSNTLFGYLRLQMQVPGYEAASTPPHREEKSMVGVWYGDEDSDWRAGDRR</sequence>
<dbReference type="KEGG" id="val:VDBG_06164"/>
<dbReference type="RefSeq" id="XP_003003722.1">
    <property type="nucleotide sequence ID" value="XM_003003676.1"/>
</dbReference>
<gene>
    <name evidence="2" type="ORF">VDBG_06164</name>
</gene>
<evidence type="ECO:0000256" key="1">
    <source>
        <dbReference type="SAM" id="MobiDB-lite"/>
    </source>
</evidence>
<keyword evidence="3" id="KW-1185">Reference proteome</keyword>
<feature type="region of interest" description="Disordered" evidence="1">
    <location>
        <begin position="1"/>
        <end position="23"/>
    </location>
</feature>
<evidence type="ECO:0000313" key="3">
    <source>
        <dbReference type="Proteomes" id="UP000008698"/>
    </source>
</evidence>
<accession>C9SMP0</accession>
<evidence type="ECO:0000313" key="2">
    <source>
        <dbReference type="EMBL" id="EEY20055.1"/>
    </source>
</evidence>
<dbReference type="EMBL" id="DS985220">
    <property type="protein sequence ID" value="EEY20055.1"/>
    <property type="molecule type" value="Genomic_DNA"/>
</dbReference>
<name>C9SMP0_VERA1</name>
<dbReference type="GeneID" id="9534824"/>
<dbReference type="Proteomes" id="UP000008698">
    <property type="component" value="Unassembled WGS sequence"/>
</dbReference>
<dbReference type="HOGENOM" id="CLU_2293834_0_0_1"/>
<reference evidence="3" key="1">
    <citation type="journal article" date="2011" name="PLoS Pathog.">
        <title>Comparative genomics yields insights into niche adaptation of plant vascular wilt pathogens.</title>
        <authorList>
            <person name="Klosterman S.J."/>
            <person name="Subbarao K.V."/>
            <person name="Kang S."/>
            <person name="Veronese P."/>
            <person name="Gold S.E."/>
            <person name="Thomma B.P.H.J."/>
            <person name="Chen Z."/>
            <person name="Henrissat B."/>
            <person name="Lee Y.-H."/>
            <person name="Park J."/>
            <person name="Garcia-Pedrajas M.D."/>
            <person name="Barbara D.J."/>
            <person name="Anchieta A."/>
            <person name="de Jonge R."/>
            <person name="Santhanam P."/>
            <person name="Maruthachalam K."/>
            <person name="Atallah Z."/>
            <person name="Amyotte S.G."/>
            <person name="Paz Z."/>
            <person name="Inderbitzin P."/>
            <person name="Hayes R.J."/>
            <person name="Heiman D.I."/>
            <person name="Young S."/>
            <person name="Zeng Q."/>
            <person name="Engels R."/>
            <person name="Galagan J."/>
            <person name="Cuomo C.A."/>
            <person name="Dobinson K.F."/>
            <person name="Ma L.-J."/>
        </authorList>
    </citation>
    <scope>NUCLEOTIDE SEQUENCE [LARGE SCALE GENOMIC DNA]</scope>
    <source>
        <strain evidence="3">VaMs.102 / ATCC MYA-4576 / FGSC 10136</strain>
    </source>
</reference>
<proteinExistence type="predicted"/>
<organism evidence="3">
    <name type="scientific">Verticillium alfalfae (strain VaMs.102 / ATCC MYA-4576 / FGSC 10136)</name>
    <name type="common">Verticillium wilt of alfalfa</name>
    <name type="synonym">Verticillium albo-atrum</name>
    <dbReference type="NCBI Taxonomy" id="526221"/>
    <lineage>
        <taxon>Eukaryota</taxon>
        <taxon>Fungi</taxon>
        <taxon>Dikarya</taxon>
        <taxon>Ascomycota</taxon>
        <taxon>Pezizomycotina</taxon>
        <taxon>Sordariomycetes</taxon>
        <taxon>Hypocreomycetidae</taxon>
        <taxon>Glomerellales</taxon>
        <taxon>Plectosphaerellaceae</taxon>
        <taxon>Verticillium</taxon>
    </lineage>
</organism>
<protein>
    <submittedName>
        <fullName evidence="2">Predicted protein</fullName>
    </submittedName>
</protein>
<dbReference type="AlphaFoldDB" id="C9SMP0"/>